<accession>A0ABQ4TUT9</accession>
<reference evidence="2" key="1">
    <citation type="journal article" date="2021" name="Front. Microbiol.">
        <title>Comprehensive Comparative Genomics and Phenotyping of Methylobacterium Species.</title>
        <authorList>
            <person name="Alessa O."/>
            <person name="Ogura Y."/>
            <person name="Fujitani Y."/>
            <person name="Takami H."/>
            <person name="Hayashi T."/>
            <person name="Sahin N."/>
            <person name="Tani A."/>
        </authorList>
    </citation>
    <scope>NUCLEOTIDE SEQUENCE</scope>
    <source>
        <strain evidence="2">DSM 23632</strain>
    </source>
</reference>
<dbReference type="PROSITE" id="PS51257">
    <property type="entry name" value="PROKAR_LIPOPROTEIN"/>
    <property type="match status" value="1"/>
</dbReference>
<comment type="caution">
    <text evidence="2">The sequence shown here is derived from an EMBL/GenBank/DDBJ whole genome shotgun (WGS) entry which is preliminary data.</text>
</comment>
<dbReference type="RefSeq" id="WP_238181648.1">
    <property type="nucleotide sequence ID" value="NZ_BPRB01000060.1"/>
</dbReference>
<feature type="chain" id="PRO_5046495387" description="Lipoprotein" evidence="1">
    <location>
        <begin position="22"/>
        <end position="87"/>
    </location>
</feature>
<dbReference type="EMBL" id="BPRB01000060">
    <property type="protein sequence ID" value="GJE59056.1"/>
    <property type="molecule type" value="Genomic_DNA"/>
</dbReference>
<evidence type="ECO:0008006" key="4">
    <source>
        <dbReference type="Google" id="ProtNLM"/>
    </source>
</evidence>
<keyword evidence="3" id="KW-1185">Reference proteome</keyword>
<feature type="signal peptide" evidence="1">
    <location>
        <begin position="1"/>
        <end position="21"/>
    </location>
</feature>
<evidence type="ECO:0000313" key="3">
    <source>
        <dbReference type="Proteomes" id="UP001055057"/>
    </source>
</evidence>
<name>A0ABQ4TUT9_9HYPH</name>
<sequence>MAPRLAGPLLFLTLWSGCAAAQESERVRVCESLVDLRLLAAGTGSPPGCRSVARTEVGGVEHRAMVGGAPYECLVVASAGRCLWVLP</sequence>
<protein>
    <recommendedName>
        <fullName evidence="4">Lipoprotein</fullName>
    </recommendedName>
</protein>
<evidence type="ECO:0000256" key="1">
    <source>
        <dbReference type="SAM" id="SignalP"/>
    </source>
</evidence>
<proteinExistence type="predicted"/>
<reference evidence="2" key="2">
    <citation type="submission" date="2021-08" db="EMBL/GenBank/DDBJ databases">
        <authorList>
            <person name="Tani A."/>
            <person name="Ola A."/>
            <person name="Ogura Y."/>
            <person name="Katsura K."/>
            <person name="Hayashi T."/>
        </authorList>
    </citation>
    <scope>NUCLEOTIDE SEQUENCE</scope>
    <source>
        <strain evidence="2">DSM 23632</strain>
    </source>
</reference>
<dbReference type="Proteomes" id="UP001055057">
    <property type="component" value="Unassembled WGS sequence"/>
</dbReference>
<organism evidence="2 3">
    <name type="scientific">Methylobacterium trifolii</name>
    <dbReference type="NCBI Taxonomy" id="1003092"/>
    <lineage>
        <taxon>Bacteria</taxon>
        <taxon>Pseudomonadati</taxon>
        <taxon>Pseudomonadota</taxon>
        <taxon>Alphaproteobacteria</taxon>
        <taxon>Hyphomicrobiales</taxon>
        <taxon>Methylobacteriaceae</taxon>
        <taxon>Methylobacterium</taxon>
    </lineage>
</organism>
<gene>
    <name evidence="2" type="ORF">MPOCJGCO_1143</name>
</gene>
<keyword evidence="1" id="KW-0732">Signal</keyword>
<evidence type="ECO:0000313" key="2">
    <source>
        <dbReference type="EMBL" id="GJE59056.1"/>
    </source>
</evidence>